<keyword evidence="7" id="KW-0472">Membrane</keyword>
<accession>A0AAE0KXG5</accession>
<organism evidence="12 13">
    <name type="scientific">Cymbomonas tetramitiformis</name>
    <dbReference type="NCBI Taxonomy" id="36881"/>
    <lineage>
        <taxon>Eukaryota</taxon>
        <taxon>Viridiplantae</taxon>
        <taxon>Chlorophyta</taxon>
        <taxon>Pyramimonadophyceae</taxon>
        <taxon>Pyramimonadales</taxon>
        <taxon>Pyramimonadaceae</taxon>
        <taxon>Cymbomonas</taxon>
    </lineage>
</organism>
<dbReference type="GO" id="GO:0017119">
    <property type="term" value="C:Golgi transport complex"/>
    <property type="evidence" value="ECO:0007669"/>
    <property type="project" value="TreeGrafter"/>
</dbReference>
<evidence type="ECO:0000259" key="10">
    <source>
        <dbReference type="Pfam" id="PF06148"/>
    </source>
</evidence>
<feature type="compositionally biased region" description="Acidic residues" evidence="9">
    <location>
        <begin position="22"/>
        <end position="35"/>
    </location>
</feature>
<dbReference type="Proteomes" id="UP001190700">
    <property type="component" value="Unassembled WGS sequence"/>
</dbReference>
<reference evidence="12 13" key="1">
    <citation type="journal article" date="2015" name="Genome Biol. Evol.">
        <title>Comparative Genomics of a Bacterivorous Green Alga Reveals Evolutionary Causalities and Consequences of Phago-Mixotrophic Mode of Nutrition.</title>
        <authorList>
            <person name="Burns J.A."/>
            <person name="Paasch A."/>
            <person name="Narechania A."/>
            <person name="Kim E."/>
        </authorList>
    </citation>
    <scope>NUCLEOTIDE SEQUENCE [LARGE SCALE GENOMIC DNA]</scope>
    <source>
        <strain evidence="12 13">PLY_AMNH</strain>
    </source>
</reference>
<dbReference type="InterPro" id="IPR024603">
    <property type="entry name" value="COG_complex_COG2_C"/>
</dbReference>
<evidence type="ECO:0000256" key="6">
    <source>
        <dbReference type="ARBA" id="ARBA00023034"/>
    </source>
</evidence>
<proteinExistence type="inferred from homology"/>
<feature type="region of interest" description="Disordered" evidence="9">
    <location>
        <begin position="688"/>
        <end position="708"/>
    </location>
</feature>
<evidence type="ECO:0000256" key="8">
    <source>
        <dbReference type="ARBA" id="ARBA00031344"/>
    </source>
</evidence>
<comment type="caution">
    <text evidence="12">The sequence shown here is derived from an EMBL/GenBank/DDBJ whole genome shotgun (WGS) entry which is preliminary data.</text>
</comment>
<dbReference type="PANTHER" id="PTHR12961:SF0">
    <property type="entry name" value="CONSERVED OLIGOMERIC GOLGI COMPLEX SUBUNIT 2"/>
    <property type="match status" value="1"/>
</dbReference>
<comment type="subcellular location">
    <subcellularLocation>
        <location evidence="1">Golgi apparatus membrane</location>
        <topology evidence="1">Peripheral membrane protein</topology>
    </subcellularLocation>
</comment>
<gene>
    <name evidence="12" type="ORF">CYMTET_26866</name>
</gene>
<evidence type="ECO:0000256" key="5">
    <source>
        <dbReference type="ARBA" id="ARBA00022927"/>
    </source>
</evidence>
<dbReference type="Pfam" id="PF06148">
    <property type="entry name" value="COG2_N"/>
    <property type="match status" value="1"/>
</dbReference>
<evidence type="ECO:0000313" key="12">
    <source>
        <dbReference type="EMBL" id="KAK3264393.1"/>
    </source>
</evidence>
<keyword evidence="5" id="KW-0653">Protein transport</keyword>
<protein>
    <recommendedName>
        <fullName evidence="3">Conserved oligomeric Golgi complex subunit 2</fullName>
    </recommendedName>
    <alternativeName>
        <fullName evidence="8">Component of oligomeric Golgi complex 2</fullName>
    </alternativeName>
</protein>
<feature type="domain" description="Conserved oligomeric Golgi complex subunit 2 N-terminal" evidence="10">
    <location>
        <begin position="69"/>
        <end position="142"/>
    </location>
</feature>
<dbReference type="GO" id="GO:0000139">
    <property type="term" value="C:Golgi membrane"/>
    <property type="evidence" value="ECO:0007669"/>
    <property type="project" value="UniProtKB-SubCell"/>
</dbReference>
<dbReference type="PANTHER" id="PTHR12961">
    <property type="entry name" value="CONSERVED OLIGOMERIC GOLGI COMPLEX COMPONENT 2"/>
    <property type="match status" value="1"/>
</dbReference>
<dbReference type="Pfam" id="PF12022">
    <property type="entry name" value="COG2_C"/>
    <property type="match status" value="1"/>
</dbReference>
<comment type="similarity">
    <text evidence="2">Belongs to the COG2 family.</text>
</comment>
<keyword evidence="4" id="KW-0813">Transport</keyword>
<sequence length="771" mass="83714">MTSADVTPPDEHLAEVALDETTQQEEIIEPDETSGPDETAVLDSDLGEDSAPVASSSPEEVTVTDSPIWFRKEAFIVPEFDSAEYVNDLRRYVPLETLRTELDSHLNGLNHELVELINKDYTEFVNLSTKLVDIDGAVVRMRAPLVELKNKLGAAREYIASAVEAIGSGLAKRQEAASVRGVLELMLDTAHVVAKVEKLLSELRGATCGVEAKAHLLERIASEVNRLKFYIARGQGLPFVEGMMPRIKGAEEELSALLQQVLREALDKEDQVVAKHCLLAYAAMDRAGAAEDIVREVLVTPVVARQLEKAVGADLGPLYKALLEGVRSGCGFLLALMDPKHSGLQMYDFLGNSLLAEIDAKLAEERPGMFSVGQPAAFLANYSASMRFVEQLEAHCGSHAQLATFRASASTGNFLKRWNLAVYFTLRFQEIAGEADAGLAFSKAEEENAGFLLQPTVVLAHCLQRCWANEVYIPAVADRFLKLSLQLVARYQTWVASALDARTAAAGGVAAGAPTAGAGVPTGAEWGAAMTAEELALVRLDVEQLAVFVEGEYTATAELALAHLPAQAVTVVRQAFSDGAGALRKLLPNVDGFLCGSVTDKCVEVLKQMRGITATYRMTNKPLPTRHSHFVPSVLAPLKTFASGELATRLSEMDRRQLIEGVIDSVSNKYETMTSDLVSTVRKTESSLKRLKKGRKDSAPGSKETAAADAAVSDTDKICHQLLLDVQEYGRQLESLGFTPMEMHSYQQLWESVQEKNTAPQASMEPPTPEK</sequence>
<evidence type="ECO:0000313" key="13">
    <source>
        <dbReference type="Proteomes" id="UP001190700"/>
    </source>
</evidence>
<evidence type="ECO:0000256" key="3">
    <source>
        <dbReference type="ARBA" id="ARBA00020977"/>
    </source>
</evidence>
<dbReference type="InterPro" id="IPR009316">
    <property type="entry name" value="COG2"/>
</dbReference>
<evidence type="ECO:0000259" key="11">
    <source>
        <dbReference type="Pfam" id="PF12022"/>
    </source>
</evidence>
<keyword evidence="6" id="KW-0333">Golgi apparatus</keyword>
<keyword evidence="13" id="KW-1185">Reference proteome</keyword>
<dbReference type="InterPro" id="IPR024602">
    <property type="entry name" value="COG_su2_N"/>
</dbReference>
<evidence type="ECO:0000256" key="2">
    <source>
        <dbReference type="ARBA" id="ARBA00007603"/>
    </source>
</evidence>
<evidence type="ECO:0000256" key="7">
    <source>
        <dbReference type="ARBA" id="ARBA00023136"/>
    </source>
</evidence>
<evidence type="ECO:0000256" key="9">
    <source>
        <dbReference type="SAM" id="MobiDB-lite"/>
    </source>
</evidence>
<feature type="domain" description="COG complex component COG2 C-terminal" evidence="11">
    <location>
        <begin position="416"/>
        <end position="726"/>
    </location>
</feature>
<name>A0AAE0KXG5_9CHLO</name>
<dbReference type="EMBL" id="LGRX02014580">
    <property type="protein sequence ID" value="KAK3264393.1"/>
    <property type="molecule type" value="Genomic_DNA"/>
</dbReference>
<dbReference type="GO" id="GO:0007030">
    <property type="term" value="P:Golgi organization"/>
    <property type="evidence" value="ECO:0007669"/>
    <property type="project" value="InterPro"/>
</dbReference>
<dbReference type="AlphaFoldDB" id="A0AAE0KXG5"/>
<evidence type="ECO:0000256" key="1">
    <source>
        <dbReference type="ARBA" id="ARBA00004395"/>
    </source>
</evidence>
<dbReference type="GO" id="GO:0015031">
    <property type="term" value="P:protein transport"/>
    <property type="evidence" value="ECO:0007669"/>
    <property type="project" value="UniProtKB-KW"/>
</dbReference>
<evidence type="ECO:0000256" key="4">
    <source>
        <dbReference type="ARBA" id="ARBA00022448"/>
    </source>
</evidence>
<dbReference type="GO" id="GO:0006891">
    <property type="term" value="P:intra-Golgi vesicle-mediated transport"/>
    <property type="evidence" value="ECO:0007669"/>
    <property type="project" value="TreeGrafter"/>
</dbReference>
<feature type="region of interest" description="Disordered" evidence="9">
    <location>
        <begin position="1"/>
        <end position="59"/>
    </location>
</feature>